<dbReference type="SUPFAM" id="SSF57756">
    <property type="entry name" value="Retrovirus zinc finger-like domains"/>
    <property type="match status" value="1"/>
</dbReference>
<dbReference type="AlphaFoldDB" id="A0A1Y1LK19"/>
<evidence type="ECO:0000256" key="1">
    <source>
        <dbReference type="SAM" id="MobiDB-lite"/>
    </source>
</evidence>
<accession>A0A1Y1LK19</accession>
<proteinExistence type="predicted"/>
<dbReference type="EMBL" id="GEZM01055012">
    <property type="protein sequence ID" value="JAV73250.1"/>
    <property type="molecule type" value="Transcribed_RNA"/>
</dbReference>
<dbReference type="GO" id="GO:0008270">
    <property type="term" value="F:zinc ion binding"/>
    <property type="evidence" value="ECO:0007669"/>
    <property type="project" value="InterPro"/>
</dbReference>
<dbReference type="InterPro" id="IPR036875">
    <property type="entry name" value="Znf_CCHC_sf"/>
</dbReference>
<dbReference type="EMBL" id="GEZM01055012">
    <property type="protein sequence ID" value="JAV73251.1"/>
    <property type="molecule type" value="Transcribed_RNA"/>
</dbReference>
<protein>
    <recommendedName>
        <fullName evidence="3">Retrotransposon gag domain-containing protein</fullName>
    </recommendedName>
</protein>
<evidence type="ECO:0008006" key="3">
    <source>
        <dbReference type="Google" id="ProtNLM"/>
    </source>
</evidence>
<dbReference type="EMBL" id="GEZM01055013">
    <property type="protein sequence ID" value="JAV73247.1"/>
    <property type="molecule type" value="Transcribed_RNA"/>
</dbReference>
<organism evidence="2">
    <name type="scientific">Photinus pyralis</name>
    <name type="common">Common eastern firefly</name>
    <name type="synonym">Lampyris pyralis</name>
    <dbReference type="NCBI Taxonomy" id="7054"/>
    <lineage>
        <taxon>Eukaryota</taxon>
        <taxon>Metazoa</taxon>
        <taxon>Ecdysozoa</taxon>
        <taxon>Arthropoda</taxon>
        <taxon>Hexapoda</taxon>
        <taxon>Insecta</taxon>
        <taxon>Pterygota</taxon>
        <taxon>Neoptera</taxon>
        <taxon>Endopterygota</taxon>
        <taxon>Coleoptera</taxon>
        <taxon>Polyphaga</taxon>
        <taxon>Elateriformia</taxon>
        <taxon>Elateroidea</taxon>
        <taxon>Lampyridae</taxon>
        <taxon>Lampyrinae</taxon>
        <taxon>Photinus</taxon>
    </lineage>
</organism>
<feature type="compositionally biased region" description="Polar residues" evidence="1">
    <location>
        <begin position="1"/>
        <end position="20"/>
    </location>
</feature>
<evidence type="ECO:0000313" key="2">
    <source>
        <dbReference type="EMBL" id="JAV73251.1"/>
    </source>
</evidence>
<name>A0A1Y1LK19_PHOPY</name>
<feature type="compositionally biased region" description="Polar residues" evidence="1">
    <location>
        <begin position="62"/>
        <end position="79"/>
    </location>
</feature>
<dbReference type="GO" id="GO:0003676">
    <property type="term" value="F:nucleic acid binding"/>
    <property type="evidence" value="ECO:0007669"/>
    <property type="project" value="InterPro"/>
</dbReference>
<feature type="region of interest" description="Disordered" evidence="1">
    <location>
        <begin position="58"/>
        <end position="80"/>
    </location>
</feature>
<dbReference type="EMBL" id="GEZM01055013">
    <property type="protein sequence ID" value="JAV73246.1"/>
    <property type="molecule type" value="Transcribed_RNA"/>
</dbReference>
<sequence>MPPPITRSTAKGVTSVSKFSTPAVANPKQLLQFPKGSRVASMTEQELLTAFQRLKEVPDESPQASTASTVNSSVHSQRVLTAPTLKTKSKKLLSPKPKPTLPNSSFVNSLAQDIQTTNQNCSEILKVAIEAADNITSYHKIKFKVDSNKLISNVPTCSHNNPQAIVLFIEAVDKIFKLPNVDSLSLLIALSIKVDDHITEWWSTMMSKPWTEVRGALFSKYINNSDIILMCDKFINRLQREDESFESFVLDIKSKFCALNLTYPESHLISIIWAHCSKKTFDVIKHFYEPSTFSELDTIIYKIESIARREENFKHPNSFDIVPTISPPVNFQSRPPPPEQKRAQFCRYCRNYGHLLNECRKLSNKNDSYPKN</sequence>
<feature type="region of interest" description="Disordered" evidence="1">
    <location>
        <begin position="1"/>
        <end position="21"/>
    </location>
</feature>
<reference evidence="2" key="1">
    <citation type="journal article" date="2016" name="Sci. Rep.">
        <title>Molecular characterization of firefly nuptial gifts: a multi-omics approach sheds light on postcopulatory sexual selection.</title>
        <authorList>
            <person name="Al-Wathiqui N."/>
            <person name="Fallon T.R."/>
            <person name="South A."/>
            <person name="Weng J.K."/>
            <person name="Lewis S.M."/>
        </authorList>
    </citation>
    <scope>NUCLEOTIDE SEQUENCE</scope>
</reference>